<feature type="region of interest" description="Disordered" evidence="1">
    <location>
        <begin position="165"/>
        <end position="399"/>
    </location>
</feature>
<evidence type="ECO:0000313" key="2">
    <source>
        <dbReference type="EMBL" id="RPA75896.1"/>
    </source>
</evidence>
<evidence type="ECO:0000256" key="1">
    <source>
        <dbReference type="SAM" id="MobiDB-lite"/>
    </source>
</evidence>
<feature type="compositionally biased region" description="Acidic residues" evidence="1">
    <location>
        <begin position="218"/>
        <end position="233"/>
    </location>
</feature>
<protein>
    <submittedName>
        <fullName evidence="2">Uncharacterized protein</fullName>
    </submittedName>
</protein>
<evidence type="ECO:0000313" key="3">
    <source>
        <dbReference type="Proteomes" id="UP000275078"/>
    </source>
</evidence>
<feature type="compositionally biased region" description="Polar residues" evidence="1">
    <location>
        <begin position="180"/>
        <end position="207"/>
    </location>
</feature>
<feature type="region of interest" description="Disordered" evidence="1">
    <location>
        <begin position="1"/>
        <end position="149"/>
    </location>
</feature>
<feature type="compositionally biased region" description="Pro residues" evidence="1">
    <location>
        <begin position="372"/>
        <end position="385"/>
    </location>
</feature>
<feature type="compositionally biased region" description="Polar residues" evidence="1">
    <location>
        <begin position="104"/>
        <end position="115"/>
    </location>
</feature>
<sequence>MPPKRRFQPPTPDSFASTPSQAPAKAFPTSQRRRPNARPSLESFISPSNNAFTQHNYGASPTPSMLQRTERRTVPSKLPRAQLDPELLEIKQEQEDDEEDMILPSSTPIRANSPEQIIIPASDAPTPQQAPSPSKTITIGPFTPRKPQRGNCQLDAILIPDSSPIQFRTPIKTPTKRTFTRTASGLDSIQSQSDMSSPFRFPSNNPTPKRARSRWFEDVDEDDDDDGEAELEAVFDSLPPTPVRRRPPHRTPIPRQPVFTTTPKPRSTTPGEEVHTSDSDETVTLPTAKRQRLKHHDSVEESQDALAHIKIESDNPNLAEIPSRQSEDDEDESQNLLTDPFDPVTPHHFRTPAPTKKFTPASAQWSRFTVPTPTPLPGTKPPSVKPTPTSAPSRKPHKTETPVRIIRIVAIGDTFPDGGRLIWGFFEVGARNDEERRGGAMILSAEGASRSKEVRVGGRVGLFGVGWRVMVKVGMWWRVRGRWMPLREEVKDEDEGIEHGDDGFGVEMPEVDERGYDITEMVEHRDVKEEVGEDLPVTGSIEDDGLGAVESINRKKRARMGSWVTDWKYPVIQSYKAEFRLSL</sequence>
<feature type="compositionally biased region" description="Polar residues" evidence="1">
    <location>
        <begin position="258"/>
        <end position="270"/>
    </location>
</feature>
<feature type="compositionally biased region" description="Polar residues" evidence="1">
    <location>
        <begin position="43"/>
        <end position="67"/>
    </location>
</feature>
<dbReference type="AlphaFoldDB" id="A0A3N4HSD3"/>
<accession>A0A3N4HSD3</accession>
<keyword evidence="3" id="KW-1185">Reference proteome</keyword>
<feature type="compositionally biased region" description="Polar residues" evidence="1">
    <location>
        <begin position="125"/>
        <end position="137"/>
    </location>
</feature>
<proteinExistence type="predicted"/>
<dbReference type="EMBL" id="ML119755">
    <property type="protein sequence ID" value="RPA75896.1"/>
    <property type="molecule type" value="Genomic_DNA"/>
</dbReference>
<organism evidence="2 3">
    <name type="scientific">Ascobolus immersus RN42</name>
    <dbReference type="NCBI Taxonomy" id="1160509"/>
    <lineage>
        <taxon>Eukaryota</taxon>
        <taxon>Fungi</taxon>
        <taxon>Dikarya</taxon>
        <taxon>Ascomycota</taxon>
        <taxon>Pezizomycotina</taxon>
        <taxon>Pezizomycetes</taxon>
        <taxon>Pezizales</taxon>
        <taxon>Ascobolaceae</taxon>
        <taxon>Ascobolus</taxon>
    </lineage>
</organism>
<gene>
    <name evidence="2" type="ORF">BJ508DRAFT_365394</name>
</gene>
<dbReference type="Proteomes" id="UP000275078">
    <property type="component" value="Unassembled WGS sequence"/>
</dbReference>
<reference evidence="2 3" key="1">
    <citation type="journal article" date="2018" name="Nat. Ecol. Evol.">
        <title>Pezizomycetes genomes reveal the molecular basis of ectomycorrhizal truffle lifestyle.</title>
        <authorList>
            <person name="Murat C."/>
            <person name="Payen T."/>
            <person name="Noel B."/>
            <person name="Kuo A."/>
            <person name="Morin E."/>
            <person name="Chen J."/>
            <person name="Kohler A."/>
            <person name="Krizsan K."/>
            <person name="Balestrini R."/>
            <person name="Da Silva C."/>
            <person name="Montanini B."/>
            <person name="Hainaut M."/>
            <person name="Levati E."/>
            <person name="Barry K.W."/>
            <person name="Belfiori B."/>
            <person name="Cichocki N."/>
            <person name="Clum A."/>
            <person name="Dockter R.B."/>
            <person name="Fauchery L."/>
            <person name="Guy J."/>
            <person name="Iotti M."/>
            <person name="Le Tacon F."/>
            <person name="Lindquist E.A."/>
            <person name="Lipzen A."/>
            <person name="Malagnac F."/>
            <person name="Mello A."/>
            <person name="Molinier V."/>
            <person name="Miyauchi S."/>
            <person name="Poulain J."/>
            <person name="Riccioni C."/>
            <person name="Rubini A."/>
            <person name="Sitrit Y."/>
            <person name="Splivallo R."/>
            <person name="Traeger S."/>
            <person name="Wang M."/>
            <person name="Zifcakova L."/>
            <person name="Wipf D."/>
            <person name="Zambonelli A."/>
            <person name="Paolocci F."/>
            <person name="Nowrousian M."/>
            <person name="Ottonello S."/>
            <person name="Baldrian P."/>
            <person name="Spatafora J.W."/>
            <person name="Henrissat B."/>
            <person name="Nagy L.G."/>
            <person name="Aury J.M."/>
            <person name="Wincker P."/>
            <person name="Grigoriev I.V."/>
            <person name="Bonfante P."/>
            <person name="Martin F.M."/>
        </authorList>
    </citation>
    <scope>NUCLEOTIDE SEQUENCE [LARGE SCALE GENOMIC DNA]</scope>
    <source>
        <strain evidence="2 3">RN42</strain>
    </source>
</reference>
<name>A0A3N4HSD3_ASCIM</name>